<reference evidence="2 3" key="1">
    <citation type="submission" date="2023-01" db="EMBL/GenBank/DDBJ databases">
        <title>Analysis of 21 Apiospora genomes using comparative genomics revels a genus with tremendous synthesis potential of carbohydrate active enzymes and secondary metabolites.</title>
        <authorList>
            <person name="Sorensen T."/>
        </authorList>
    </citation>
    <scope>NUCLEOTIDE SEQUENCE [LARGE SCALE GENOMIC DNA]</scope>
    <source>
        <strain evidence="2 3">CBS 33761</strain>
    </source>
</reference>
<evidence type="ECO:0000256" key="1">
    <source>
        <dbReference type="ARBA" id="ARBA00006484"/>
    </source>
</evidence>
<dbReference type="InterPro" id="IPR036291">
    <property type="entry name" value="NAD(P)-bd_dom_sf"/>
</dbReference>
<proteinExistence type="inferred from homology"/>
<name>A0ABR1SFG8_9PEZI</name>
<dbReference type="Pfam" id="PF13561">
    <property type="entry name" value="adh_short_C2"/>
    <property type="match status" value="1"/>
</dbReference>
<dbReference type="PANTHER" id="PTHR42760:SF40">
    <property type="entry name" value="3-OXOACYL-[ACYL-CARRIER-PROTEIN] REDUCTASE, CHLOROPLASTIC"/>
    <property type="match status" value="1"/>
</dbReference>
<dbReference type="PRINTS" id="PR00080">
    <property type="entry name" value="SDRFAMILY"/>
</dbReference>
<keyword evidence="3" id="KW-1185">Reference proteome</keyword>
<comment type="caution">
    <text evidence="2">The sequence shown here is derived from an EMBL/GenBank/DDBJ whole genome shotgun (WGS) entry which is preliminary data.</text>
</comment>
<dbReference type="SUPFAM" id="SSF51735">
    <property type="entry name" value="NAD(P)-binding Rossmann-fold domains"/>
    <property type="match status" value="1"/>
</dbReference>
<accession>A0ABR1SFG8</accession>
<dbReference type="Gene3D" id="3.40.50.720">
    <property type="entry name" value="NAD(P)-binding Rossmann-like Domain"/>
    <property type="match status" value="1"/>
</dbReference>
<evidence type="ECO:0000313" key="2">
    <source>
        <dbReference type="EMBL" id="KAK8030028.1"/>
    </source>
</evidence>
<protein>
    <submittedName>
        <fullName evidence="2">Uncharacterized protein</fullName>
    </submittedName>
</protein>
<gene>
    <name evidence="2" type="ORF">PG993_011319</name>
</gene>
<dbReference type="CDD" id="cd05233">
    <property type="entry name" value="SDR_c"/>
    <property type="match status" value="1"/>
</dbReference>
<dbReference type="PANTHER" id="PTHR42760">
    <property type="entry name" value="SHORT-CHAIN DEHYDROGENASES/REDUCTASES FAMILY MEMBER"/>
    <property type="match status" value="1"/>
</dbReference>
<dbReference type="EMBL" id="JAQQWK010000010">
    <property type="protein sequence ID" value="KAK8030028.1"/>
    <property type="molecule type" value="Genomic_DNA"/>
</dbReference>
<comment type="similarity">
    <text evidence="1">Belongs to the short-chain dehydrogenases/reductases (SDR) family.</text>
</comment>
<evidence type="ECO:0000313" key="3">
    <source>
        <dbReference type="Proteomes" id="UP001444661"/>
    </source>
</evidence>
<sequence>MDIRGVVVVTGAGSGIGKTVAQRLASLGADVLVCADLNLDAVKETVVLCQDARDNDSGGFKATAHAVDVRNEDEVDSLIAQVASTYGRIDVLINTAGFGAANQTPIREMALADWRSLDEIHNIGCFLLTRAALRVMDNQDAVAPTTAADRPPARGAIVMLTSLASEGAFLGVGNYIAAKHAVKGMVQTAAIENAGRGIRVNAVAPSYVSGPMMDQFLEASPEVKKAILGDLSMGRLARPGEVADAVAFLASPASSYVNGHTLVVDGGASLQLANTPFGGSS</sequence>
<dbReference type="Proteomes" id="UP001444661">
    <property type="component" value="Unassembled WGS sequence"/>
</dbReference>
<dbReference type="InterPro" id="IPR002347">
    <property type="entry name" value="SDR_fam"/>
</dbReference>
<dbReference type="PRINTS" id="PR00081">
    <property type="entry name" value="GDHRDH"/>
</dbReference>
<organism evidence="2 3">
    <name type="scientific">Apiospora rasikravindrae</name>
    <dbReference type="NCBI Taxonomy" id="990691"/>
    <lineage>
        <taxon>Eukaryota</taxon>
        <taxon>Fungi</taxon>
        <taxon>Dikarya</taxon>
        <taxon>Ascomycota</taxon>
        <taxon>Pezizomycotina</taxon>
        <taxon>Sordariomycetes</taxon>
        <taxon>Xylariomycetidae</taxon>
        <taxon>Amphisphaeriales</taxon>
        <taxon>Apiosporaceae</taxon>
        <taxon>Apiospora</taxon>
    </lineage>
</organism>